<keyword evidence="3" id="KW-1185">Reference proteome</keyword>
<dbReference type="AlphaFoldDB" id="A0A1R4GLV7"/>
<proteinExistence type="predicted"/>
<feature type="compositionally biased region" description="Pro residues" evidence="1">
    <location>
        <begin position="53"/>
        <end position="64"/>
    </location>
</feature>
<gene>
    <name evidence="2" type="ORF">CZ674_13000</name>
</gene>
<dbReference type="RefSeq" id="WP_086992972.1">
    <property type="nucleotide sequence ID" value="NZ_FUHU01000046.1"/>
</dbReference>
<dbReference type="OrthoDB" id="4981253at2"/>
<name>A0A1R4GLV7_9MICO</name>
<feature type="region of interest" description="Disordered" evidence="1">
    <location>
        <begin position="44"/>
        <end position="96"/>
    </location>
</feature>
<dbReference type="GeneID" id="303174128"/>
<evidence type="ECO:0000313" key="2">
    <source>
        <dbReference type="EMBL" id="SJM69063.1"/>
    </source>
</evidence>
<dbReference type="Proteomes" id="UP000195787">
    <property type="component" value="Unassembled WGS sequence"/>
</dbReference>
<organism evidence="2 3">
    <name type="scientific">Agrococcus casei LMG 22410</name>
    <dbReference type="NCBI Taxonomy" id="1255656"/>
    <lineage>
        <taxon>Bacteria</taxon>
        <taxon>Bacillati</taxon>
        <taxon>Actinomycetota</taxon>
        <taxon>Actinomycetes</taxon>
        <taxon>Micrococcales</taxon>
        <taxon>Microbacteriaceae</taxon>
        <taxon>Agrococcus</taxon>
    </lineage>
</organism>
<sequence>MGKPKREKKLHLWHPSPWDGVPGVRATVLRLAFNLIGPAALGARHWEDGPEEQAPPAPEHPPCPACGQPLDEHDIVRGGPGKSTHMICPTPKAEAA</sequence>
<evidence type="ECO:0000256" key="1">
    <source>
        <dbReference type="SAM" id="MobiDB-lite"/>
    </source>
</evidence>
<reference evidence="2 3" key="1">
    <citation type="submission" date="2017-02" db="EMBL/GenBank/DDBJ databases">
        <authorList>
            <person name="Peterson S.W."/>
        </authorList>
    </citation>
    <scope>NUCLEOTIDE SEQUENCE [LARGE SCALE GENOMIC DNA]</scope>
    <source>
        <strain evidence="2 3">LMG 22410</strain>
    </source>
</reference>
<dbReference type="EMBL" id="FUHU01000046">
    <property type="protein sequence ID" value="SJM69063.1"/>
    <property type="molecule type" value="Genomic_DNA"/>
</dbReference>
<protein>
    <submittedName>
        <fullName evidence="2">Uncharacterized protein</fullName>
    </submittedName>
</protein>
<evidence type="ECO:0000313" key="3">
    <source>
        <dbReference type="Proteomes" id="UP000195787"/>
    </source>
</evidence>
<accession>A0A1R4GLV7</accession>